<sequence>MHAQCSEDMMPFVCELYVRAITAGMNELERLKDEDKQSEARQAEQTLASWFTQLGALLGGSARLKAECALTAFSVHPAHAMYERVRGTPPLAPPSDTLDLKPEGSSEFNSWANDSRSQSNLVKTSETLQLKQAPRQANVLSTAILTEGEALGLSVELGQDLVVLLAGPRVKTLLWDMDRELLLENCRAYMERTHAGTRALTTELKYLNLDPQAFQHLPEEEDDENDAYYGIEKGYEHLVQVEEPEEIWQNAFIDPELTESAPESEIESYQLPIKKKNRSLASSDEEDDPLSIISDAKKEKKRANREKSKEHRKKKSHKRDSSKDVSKERRKDKDKKLKKERKKNKSDQPAPDSLTSLLGMKVTEMPSQVQDGEKRVRKKKERRRDDVSSRVSVTDSDYDSQGKLSQVSDTNGPNILIGGPSVGELKSVIRKSEDTQNVMDGVSPAVRTVPVQRKPSITKAKKPAKITKPPSVKTTSDDSDTSRARSPYLTPNQLASRHVVSSKVRNSITKLLQFRRNKLKAPSVPKSQTPVQQSTSARTHSLIGMKIYNPEGPKIHMTQKQCQELEAMKNEVNNLLNVADPTKEYVPKIPYNEAKEADKLPSPQSVYNAEKQQDMRYIQHNSTQNVVQNSNTSRESHKALSDYMPNTHQKQSQYNNYMSNQQPRPTSVINSSYISPSKQVDRQYTSPHISPPKTPVNRLTTQPFHKSMQNLTNNDDLKYDESKKHISDFYYYSQYATSNSQHSPRAQNNACIKSPNVVQNQSPNFNSYSLQQHAAVIKAREDVIKFYHTVPEDYVQINQSRAPEVNTQVNQRLNNEVIRHGQEHTSSIMQDTRTENHGANDAKWLQTPNDSRLGHTSYTKTYASSHTGEPSVQCNFNASDNKLQCQVGRIVQNPVKTSPVVRDATPKQLNIKAQQQASKSGVDNNFTEFLKELQKTINAGVNSRADHSVPLNKEVKVSLVNTSASAKKKDLTPPSAKQLIQQKKTENAPNTFSRLSYMHKNKQSESKLKNHPVALSLELNKNNIEHKISKAKYIKNEVSISRVDKKNTIVNNVNMQTFPKPEQSSSYIQSDFPVLTSILDAKPLETCKRSSQASSTVTNPTSDNSVNREHADLLLLLRNQQTFIAPKAKTNLSRFDLGPASRIQPKVEKPQVPVATNRTYQRTNDKDITTSFLTGTKKNTDSEESEDNQQDWKSVMNALRAHTTAPLGPNALDMVLKKERKHSLSSSSSQTSCTKAVSSNPSQSKASDSKRREHHSSRSGSSSRKPPIEKQAEAPETPNENEAIKKTPELSKRTKVPDKHFTSNLPKQNDPFISGIRNSDYDLLEELMDDDLRQEIGELSSDEEYRAPAVSTKVKALCSNSKTNADACTKLVDIPKEKPRVVDSKTILSNIVSDLKRMETNCTRTAVNTSSQASYTNVITYNPAVSNTLNLPESRPTVLCSNTNDQHTPSNQTEPRHYIANIPSNTRMEPTNLIITSVPTQPMVLISQELVYNPYPTIQIRENQVNAGLCNITQNSFVAVNTAPNIAVYQTTQFAAPVINPVIIGNAMTTTTNVTGALPDGNQHVKHEEKPAGINKTNPVVDDKIKHDSDITVEKSINLDLALNKNNERKVLSQVQENHTNDVSDRDLRTQRLSVDRNPVKTKQDEERLKMKRQSLMNREVKHPRHPPIPLSYTPLGKKVNVNKLLHVTPKNGTIKSNHEIIPKIVVDKKDTLVTNVESPKSETNNENIENPDQKLSAKENNKVCRRILLRSSNALKKKLTPSKNVRNKVKLKVAELEAKVAGSSDHQKSNEKTTKDNITRKRISKRLMDKKVKDESTETNKSLSLDTSKNQEVCESGSKEIPGLELIDFENELSGSKILKAPTPPKTKNAQPDLDKNTEKNGEAQTVVENSLQQSNEKPSSLDIIKATPIQNTAVPTVLIEKLKDNLGEQLIIKSTSATTSSERTNVITIKNKNETVLSINTKEPSKQIRDKSDNTIVKTAVETKSICKPPSVPPLHIKLNSSGPVIINDKLKIKTKQPDPVVVGENKIKFKTTQHIPVVIDDNKLNVTKTDLEPVVVDDKKLKAKANLTEPVIVGDNKPKKKAQQPKSATTGDEKRNVNIIQTEPVTVDDNKIKAKVKPSEPVVVTDDKVKAKMKPTEPVLLDDNKIKIHVRQSKPDIIDSNKLKTNDTQSNPVILGDDKLKAAKKHVPVVVDDNQIKATENQCSLDVVDDKQALAENNNRDKQGAPVAIVKNNHSIINNKSSKDETSEPSKNIIENLDKTKILPTKEISKNKNETVPLAEITCDKAVATVTTEVKNNNNRSYITVKENSNFMEQKLTDVHSTKINDTISIVKNPEQLKKVESNQTPTVSDLINNGNSVNENLVFHEKNVFSKNDNSNQKAANSLKDKSNNGQSNMAEFGKEDYIIEEIPIENNDDPNKKCVRIKLPNGKVFKATVFGKKQIDYDTLFADPAMKNVLTQSLSEGKRYTLNIKQVSTTPKNNPNKLLGIRIHGIDVIEKKKDDTPIDTVNLISDDEDDDTRSFSTEFGKYNTKINIATFTKHQKKFVQKCTVKLSRDNIFKSNRTKPKPRSLPLTANSLLTRTKSKLLLQEQNKSSLVGDVPSSNTIENATAVNLESNEQPTNTQGTDVLLARTKSKLLSKEQNLNCIVPDIQPSLISTKEILPTVNFKAIEHPNEQFLPIPLILKRVTLDRTVLNNSEVIEIDDSSNDSFEIRTKENAEPVKKIIEFKSLLLQDLGVAVNENVPIKENTVIPDNIVAVQNLKNALLKDLGVAETKQLQDVVAEQKVGSKDDPIKTTVLLMKECLVKVSKCDDLVKKYALIKRAKECYVLLKRCDILPVKANLKLNENPKEKEADEVTVDCGEDFIDFDVEEDSISPKLSRCPSLSILNLWDDTICQPSTDAGYGRSSPVMEIFEVLASLYNKNIHDDISEKKVELLPITCCSEWLMTKVTYRIQEITGISQHQVRKVDEIINTCYYRPKVDEDNAVFIFKAPKLVTIALKCLDNPEVVNRLHVACEARRKSLKSPNNLKRKTETRDDKVSSKIPKLETLALKAINSYDGDFFGAKIAISEEINMSLDVTQNLTDVRINGTSEFITEANKSTEETQHKNENSPSAEVRHNSQDEDNGSSLSTLELKPITNSTEDRAEHNEKMASEDILETKLSEATFVGQTSVSEANDSNVSLEVAASTEEAENEIFTKEFKEQSNTDNYEIKIQSEKTIKDLNIKLTHENYSKTYSDLENKLVSNDASLIHKHCIEKTGDACNEIYIESIDPTRPKSSLARSKSANVLSTSMTDPSVEADPIEHTDTEIKSTVEDIINCLLQRCEEIVNGVCQFAEKQGGIIASDTDKHLSHDMASDVLKDIIASSVLIDNSKLGIIKSNAAGFENSLPCEDNIEKESTNKDFETNSNIIQEISIEKNQPDDSPVLISQSSKKGDSELLKFESKQAVTEIHYCKLETEEKIDQNYSNVNLIPINTLLCEISADDIPKEGCEVEIVDTSSEEDTDIVQNTNEVSSCEFTTESDVSPIGSPLVVDNKEIFFNYHDYTKPSKRKENPIVNNEERDNHSKLDQDSQVLTDDDTLKVSEANTSICDQLKNSNSPKIKAEVNVDKEESSSNDDTNVASSHIKSKPELKYEFIQEDDWLTVITTENETNTTVSETDVTSSNLEVSKEDPEIVSPVSTEGSGVTLKGIEYEDPIMGKCYVFTLNESGSSTSNISSDNLEVFQESDSSQDTNEFKDLAEDLHNIEFCVIIPKVTYSKGSLKRKKNMRDFNVLESKYRKCNDRDRRIIEKRYRKGKNIDCPIQTSKNIIDAAYAKEFNRMLEYYSSLNFSFARPFPREYIDTSDMISNWPVSGTCTEIPTNGADENLFVDLQPTPYYQPDPATQTLAEEITYQYEKTDAHQDNKSNEAFDTNFNMGFGEGSGRVIQNLKKGGVSNISAATLSDVKQSQPFLVSEDYDDYKTLKTNTDDQLKKIRQYVNFIELRDKVRSFFKKTTVELKSDWIQQNKSKHSDKLLKDFPFDLCSLEHVRPAPSEIVVQVVQVGQLPVSAAAQNPVTCDPRVTQVSDASPSQCSVDNSPNDDSQSEIKTEYTELTTADLTLPLVQEYAQQNQVMNQDSHDANDIEITEQTISLEMEIKAEERPEIKQEMPDCEERSNSADNSDVHTYTNTTPEHIEYSFENHTEKSDGNNVNYDAAEKNSSEAFTQQRQQNGTSEKTDQIAHAMNAAGITTTPESINNSRAHALVNILSQKIRQGSVNTTQATTNTYSKTTSINAMSLQQALAQILPPPLNQTGSGENNQTGSTPVGPQVLHIVQGKNASGNQITLVDNSQQSVISNPNATQVLHIVQNKGSSGQTSNGTLTSQSNSFSGLSLVDTGLQQGGNQLLHIVNTGNQKNASPGQLLKRVNLLTNLANVQGSNEQKMVQFVCKSADGKAIQLNAPHQRSMVLRLQPIETPNVQTPPAKPTESQDLSPSPTSSASSKEAASQQEIKSRSIYEENYAKFIQNSSSKTPSIEKSTSLPKFNQAFGKPVFQEGNQKQGESASSNTHIQPVSTNNETTECHATDNAINLEHIGQISSPPLLLRKQPAVTSQSPSNLVQQIKQTISPMNIQTMHGGVIYTRQIPVNIGGGQTINLITVPSTELINEDTPKPQTTNQGEVEPSIIKIVPQSQTIANSEGSQEDNNSHMNSSNENAQNPQPQPVLTQMRIKLPMLSKAPQMVPGARVVRPSFFQIQRNVIGGANQPVYQQLVLTAAPPLGQQTIRLPQAQASRPIKVTSESQSSSSESQMCSSTLEQLREFDMVLEQVKERSTVQPSSNTNNNSFKLHTNSSDATEGTGSSNCSNESTQQQVLYSIGNNQSLNVAYVNRKATVTTPTTSTYVRSPDSTGIADSPTSSTHVQIAHTVTTDSSPTETSQPKPAKVGSKSKSRPKSSSNPPNTLKLNSSSVPPKTSSQKPLEDEQTTQRILYILAEYKEQVENSPDKDKPAPRRRSNPPSNPGSSKRKKSSSSRRSGTRDMSPVHGEDTCRTMGSEDSSCGTSQGDCTESCLDSHSPQDSPRKVARKITFDQELPAQARPQPQRNVIVADGQTITVARGTTGKPATAVLMPANYILPVSMVKGGQQIAIVTNRGPKLLTVGGEGGAANALLLQRLIGPGGLKPVLARPGVRHVRLPTAALHNLQAFNLATGAAASVQPPDSTASPTPGPTPPELVDTRATSSPWTDRDEVKPERGSSPEGSEPWNLPSSADAHEYSYEETVRTDNMDRTVLDPIPDRYSPDMEAQRIFDKMFDVDSKKSYAVDSHDDSPRCAYDIDASDCDDKAYQVVQKKDGTQRQHRLSHVSAAALRHKYAILEHELRLQKLEGRGYERVKLEGVSWEGFPGSGSEAQVAGAGRRLDAVGAPGPTSSSSPCRRGRAGASVPGSRAEGVGKSLSEECEDLGVDSPSASELFPEAELLFAASPAHDHNQDQHHSHTPQPLQSTIPQPDMDDQIATDHLIPREIDVSLGLSDVGIVAVSGDGMQATIALDQEEFARSHPNTTFHSEPTDAEVQPFTITGLKGRHITSTIFHSNSAPATVLMAAPQATVISQAPDSVKYEIENMINMPSSHNNDVNLSSVLVKDDGLTRFDNILTDSRELHLTNTTSAIVHSSGNATQVIRRVCYEDDKRERDTRFLIDEPDNLIAGDDAKMIAEDSSRDATLESMADVDDDRSSPERHAELFWESNSASERSESRRPLDFSSDSDKCCKSPSFDETNSTDSSGVGTHMRLDSVIKEARGRERSGSADGSSADDTHPPLRTYPPKRLYHPMEGEAERSLSGKTRAGERSPDSLEVRRRASGRGVVKRGCHCCNGSPAPPRPKKPRQRKPTLDFNATN</sequence>
<evidence type="ECO:0000313" key="1">
    <source>
        <dbReference type="EMBL" id="KAI8425752.1"/>
    </source>
</evidence>
<dbReference type="EMBL" id="CM046119">
    <property type="protein sequence ID" value="KAI8425752.1"/>
    <property type="molecule type" value="Genomic_DNA"/>
</dbReference>
<accession>A0ACC0JNS5</accession>
<protein>
    <submittedName>
        <fullName evidence="1">Uncharacterized protein</fullName>
    </submittedName>
</protein>
<evidence type="ECO:0000313" key="2">
    <source>
        <dbReference type="Proteomes" id="UP001064048"/>
    </source>
</evidence>
<name>A0ACC0JNS5_CHOFU</name>
<comment type="caution">
    <text evidence="1">The sequence shown here is derived from an EMBL/GenBank/DDBJ whole genome shotgun (WGS) entry which is preliminary data.</text>
</comment>
<gene>
    <name evidence="1" type="ORF">MSG28_011535</name>
</gene>
<dbReference type="Proteomes" id="UP001064048">
    <property type="component" value="Chromosome 19"/>
</dbReference>
<proteinExistence type="predicted"/>
<reference evidence="1 2" key="1">
    <citation type="journal article" date="2022" name="Genome Biol. Evol.">
        <title>The Spruce Budworm Genome: Reconstructing the Evolutionary History of Antifreeze Proteins.</title>
        <authorList>
            <person name="Beliveau C."/>
            <person name="Gagne P."/>
            <person name="Picq S."/>
            <person name="Vernygora O."/>
            <person name="Keeling C.I."/>
            <person name="Pinkney K."/>
            <person name="Doucet D."/>
            <person name="Wen F."/>
            <person name="Johnston J.S."/>
            <person name="Maaroufi H."/>
            <person name="Boyle B."/>
            <person name="Laroche J."/>
            <person name="Dewar K."/>
            <person name="Juretic N."/>
            <person name="Blackburn G."/>
            <person name="Nisole A."/>
            <person name="Brunet B."/>
            <person name="Brandao M."/>
            <person name="Lumley L."/>
            <person name="Duan J."/>
            <person name="Quan G."/>
            <person name="Lucarotti C.J."/>
            <person name="Roe A.D."/>
            <person name="Sperling F.A.H."/>
            <person name="Levesque R.C."/>
            <person name="Cusson M."/>
        </authorList>
    </citation>
    <scope>NUCLEOTIDE SEQUENCE [LARGE SCALE GENOMIC DNA]</scope>
    <source>
        <strain evidence="1">Glfc:IPQL:Cfum</strain>
    </source>
</reference>
<keyword evidence="2" id="KW-1185">Reference proteome</keyword>
<organism evidence="1 2">
    <name type="scientific">Choristoneura fumiferana</name>
    <name type="common">Spruce budworm moth</name>
    <name type="synonym">Archips fumiferana</name>
    <dbReference type="NCBI Taxonomy" id="7141"/>
    <lineage>
        <taxon>Eukaryota</taxon>
        <taxon>Metazoa</taxon>
        <taxon>Ecdysozoa</taxon>
        <taxon>Arthropoda</taxon>
        <taxon>Hexapoda</taxon>
        <taxon>Insecta</taxon>
        <taxon>Pterygota</taxon>
        <taxon>Neoptera</taxon>
        <taxon>Endopterygota</taxon>
        <taxon>Lepidoptera</taxon>
        <taxon>Glossata</taxon>
        <taxon>Ditrysia</taxon>
        <taxon>Tortricoidea</taxon>
        <taxon>Tortricidae</taxon>
        <taxon>Tortricinae</taxon>
        <taxon>Choristoneura</taxon>
    </lineage>
</organism>